<comment type="subcellular location">
    <subcellularLocation>
        <location evidence="1">Nucleus</location>
    </subcellularLocation>
</comment>
<evidence type="ECO:0000256" key="5">
    <source>
        <dbReference type="ARBA" id="ARBA00022771"/>
    </source>
</evidence>
<evidence type="ECO:0000313" key="9">
    <source>
        <dbReference type="EMBL" id="OXB56147.1"/>
    </source>
</evidence>
<dbReference type="GO" id="GO:0035198">
    <property type="term" value="F:miRNA binding"/>
    <property type="evidence" value="ECO:0007669"/>
    <property type="project" value="InterPro"/>
</dbReference>
<evidence type="ECO:0000256" key="2">
    <source>
        <dbReference type="ARBA" id="ARBA00022553"/>
    </source>
</evidence>
<dbReference type="InterPro" id="IPR011990">
    <property type="entry name" value="TPR-like_helical_dom_sf"/>
</dbReference>
<evidence type="ECO:0008006" key="11">
    <source>
        <dbReference type="Google" id="ProtNLM"/>
    </source>
</evidence>
<dbReference type="GO" id="GO:0010608">
    <property type="term" value="P:post-transcriptional regulation of gene expression"/>
    <property type="evidence" value="ECO:0007669"/>
    <property type="project" value="UniProtKB-ARBA"/>
</dbReference>
<sequence length="577" mass="63741">MRTQKVDVQDNMSNVSEERSTRQQDIKKGLQFIESTLPYPGTQEQYELFIRELVRNLFNEGNDVYREGDWRGSLNHYSEAINIADYANSEEIRVSDDILEKLHVNRIACFSNMGLHEKVLEDCEIALRLNENNFRALYRKAKALNELGRYKTAYDAAAKCSLAVPQDESVIKLTQELAQKLGLKIRKAYVRAKNSSSVEDIELDLSDQKQDTVSSASSSAFVSELSKVASVPISSLPSVMSLQVESTSLPSAALTNGGNVSFSVPEACLDCGDGDIIIGEELDELLDSVPDPDESIMQTTGARGPLPAGNVAQSVPFSASLLGTLPVSTGFVPSPSLSEIFSQPLASSLENFCSPLSTFSISDPKRDLTNSASRDGTPTLSSNNSPLFINGPSSLFGSENYMGISGQTRNDFSNVFSSATANIPVSSALAGRNPLEGTHELRQACQLCFVKKGPKLLDYAYHPNLEHKCKKDILIGRIKNSEDKSWKKIRPRPTKTQYVGPYYICKDVAAEEECRYPGHCTFAYCQEEIDVWTLERKGAFSREALFGGNGKINFTVSRLLQEHHGFFMFLCEVLLYL</sequence>
<keyword evidence="5" id="KW-0863">Zinc-finger</keyword>
<dbReference type="SUPFAM" id="SSF48452">
    <property type="entry name" value="TPR-like"/>
    <property type="match status" value="1"/>
</dbReference>
<dbReference type="Gene3D" id="1.25.40.10">
    <property type="entry name" value="Tetratricopeptide repeat domain"/>
    <property type="match status" value="1"/>
</dbReference>
<keyword evidence="6" id="KW-0862">Zinc</keyword>
<dbReference type="FunFam" id="1.25.40.10:FF:000070">
    <property type="entry name" value="zinc finger CCCH domain-containing protein 7B"/>
    <property type="match status" value="1"/>
</dbReference>
<dbReference type="Proteomes" id="UP000198323">
    <property type="component" value="Unassembled WGS sequence"/>
</dbReference>
<keyword evidence="2" id="KW-0597">Phosphoprotein</keyword>
<keyword evidence="4" id="KW-0677">Repeat</keyword>
<evidence type="ECO:0000256" key="4">
    <source>
        <dbReference type="ARBA" id="ARBA00022737"/>
    </source>
</evidence>
<evidence type="ECO:0000256" key="6">
    <source>
        <dbReference type="ARBA" id="ARBA00022833"/>
    </source>
</evidence>
<evidence type="ECO:0000313" key="10">
    <source>
        <dbReference type="Proteomes" id="UP000198323"/>
    </source>
</evidence>
<evidence type="ECO:0000256" key="8">
    <source>
        <dbReference type="SAM" id="MobiDB-lite"/>
    </source>
</evidence>
<dbReference type="SMART" id="SM00028">
    <property type="entry name" value="TPR"/>
    <property type="match status" value="3"/>
</dbReference>
<protein>
    <recommendedName>
        <fullName evidence="11">C3H1-type domain-containing protein</fullName>
    </recommendedName>
</protein>
<evidence type="ECO:0000256" key="7">
    <source>
        <dbReference type="ARBA" id="ARBA00023242"/>
    </source>
</evidence>
<feature type="compositionally biased region" description="Polar residues" evidence="8">
    <location>
        <begin position="369"/>
        <end position="386"/>
    </location>
</feature>
<dbReference type="PANTHER" id="PTHR14928">
    <property type="entry name" value="MICRO-RNA BINDING ZINC FINGER CCCH DOMAIN-CONTAINING PROTEIN 7"/>
    <property type="match status" value="1"/>
</dbReference>
<proteinExistence type="predicted"/>
<feature type="region of interest" description="Disordered" evidence="8">
    <location>
        <begin position="1"/>
        <end position="23"/>
    </location>
</feature>
<evidence type="ECO:0000256" key="1">
    <source>
        <dbReference type="ARBA" id="ARBA00004123"/>
    </source>
</evidence>
<dbReference type="OrthoDB" id="433738at2759"/>
<dbReference type="InterPro" id="IPR039691">
    <property type="entry name" value="ZC3H7A/B"/>
</dbReference>
<accession>A0A226MLH8</accession>
<evidence type="ECO:0000256" key="3">
    <source>
        <dbReference type="ARBA" id="ARBA00022723"/>
    </source>
</evidence>
<name>A0A226MLH8_CALSU</name>
<dbReference type="GO" id="GO:0008270">
    <property type="term" value="F:zinc ion binding"/>
    <property type="evidence" value="ECO:0007669"/>
    <property type="project" value="UniProtKB-KW"/>
</dbReference>
<keyword evidence="3" id="KW-0479">Metal-binding</keyword>
<dbReference type="PANTHER" id="PTHR14928:SF13">
    <property type="entry name" value="ZINC FINGER CCCH DOMAIN-CONTAINING PROTEIN 7A"/>
    <property type="match status" value="1"/>
</dbReference>
<dbReference type="EMBL" id="MCFN01000669">
    <property type="protein sequence ID" value="OXB56147.1"/>
    <property type="molecule type" value="Genomic_DNA"/>
</dbReference>
<reference evidence="9 10" key="1">
    <citation type="submission" date="2016-07" db="EMBL/GenBank/DDBJ databases">
        <title>Disparate Historic Effective Population Sizes Predicted by Modern Levels of Genome Diversity for the Scaled Quail (Callipepla squamata) and the Northern Bobwhite (Colinus virginianus): Inferences from First and Second Generation Draft Genome Assemblies for Sympatric New World Quail.</title>
        <authorList>
            <person name="Oldeschulte D.L."/>
            <person name="Halley Y.A."/>
            <person name="Bhattarai E.K."/>
            <person name="Brashear W.A."/>
            <person name="Hill J."/>
            <person name="Metz R.P."/>
            <person name="Johnson C.D."/>
            <person name="Rollins D."/>
            <person name="Peterson M.J."/>
            <person name="Bickhart D.M."/>
            <person name="Decker J.E."/>
            <person name="Seabury C.M."/>
        </authorList>
    </citation>
    <scope>NUCLEOTIDE SEQUENCE [LARGE SCALE GENOMIC DNA]</scope>
    <source>
        <strain evidence="9 10">Texas</strain>
        <tissue evidence="9">Leg muscle</tissue>
    </source>
</reference>
<dbReference type="InterPro" id="IPR019734">
    <property type="entry name" value="TPR_rpt"/>
</dbReference>
<organism evidence="9 10">
    <name type="scientific">Callipepla squamata</name>
    <name type="common">Scaled quail</name>
    <dbReference type="NCBI Taxonomy" id="9009"/>
    <lineage>
        <taxon>Eukaryota</taxon>
        <taxon>Metazoa</taxon>
        <taxon>Chordata</taxon>
        <taxon>Craniata</taxon>
        <taxon>Vertebrata</taxon>
        <taxon>Euteleostomi</taxon>
        <taxon>Archelosauria</taxon>
        <taxon>Archosauria</taxon>
        <taxon>Dinosauria</taxon>
        <taxon>Saurischia</taxon>
        <taxon>Theropoda</taxon>
        <taxon>Coelurosauria</taxon>
        <taxon>Aves</taxon>
        <taxon>Neognathae</taxon>
        <taxon>Galloanserae</taxon>
        <taxon>Galliformes</taxon>
        <taxon>Odontophoridae</taxon>
        <taxon>Callipepla</taxon>
    </lineage>
</organism>
<gene>
    <name evidence="9" type="ORF">ASZ78_005085</name>
</gene>
<dbReference type="GO" id="GO:0005634">
    <property type="term" value="C:nucleus"/>
    <property type="evidence" value="ECO:0007669"/>
    <property type="project" value="UniProtKB-SubCell"/>
</dbReference>
<dbReference type="GO" id="GO:0035196">
    <property type="term" value="P:miRNA processing"/>
    <property type="evidence" value="ECO:0007669"/>
    <property type="project" value="UniProtKB-ARBA"/>
</dbReference>
<keyword evidence="10" id="KW-1185">Reference proteome</keyword>
<dbReference type="AlphaFoldDB" id="A0A226MLH8"/>
<comment type="caution">
    <text evidence="9">The sequence shown here is derived from an EMBL/GenBank/DDBJ whole genome shotgun (WGS) entry which is preliminary data.</text>
</comment>
<feature type="region of interest" description="Disordered" evidence="8">
    <location>
        <begin position="364"/>
        <end position="386"/>
    </location>
</feature>
<keyword evidence="7" id="KW-0539">Nucleus</keyword>